<name>A0A914C8D8_9BILA</name>
<dbReference type="InterPro" id="IPR029512">
    <property type="entry name" value="CCDC154"/>
</dbReference>
<evidence type="ECO:0000256" key="2">
    <source>
        <dbReference type="SAM" id="MobiDB-lite"/>
    </source>
</evidence>
<evidence type="ECO:0000313" key="3">
    <source>
        <dbReference type="Proteomes" id="UP000887540"/>
    </source>
</evidence>
<evidence type="ECO:0000313" key="4">
    <source>
        <dbReference type="WBParaSite" id="ACRNAN_Path_568.g2129.t2"/>
    </source>
</evidence>
<keyword evidence="1" id="KW-0175">Coiled coil</keyword>
<feature type="coiled-coil region" evidence="1">
    <location>
        <begin position="87"/>
        <end position="158"/>
    </location>
</feature>
<protein>
    <submittedName>
        <fullName evidence="4">Uncharacterized protein</fullName>
    </submittedName>
</protein>
<dbReference type="AlphaFoldDB" id="A0A914C8D8"/>
<evidence type="ECO:0000256" key="1">
    <source>
        <dbReference type="SAM" id="Coils"/>
    </source>
</evidence>
<accession>A0A914C8D8</accession>
<feature type="coiled-coil region" evidence="1">
    <location>
        <begin position="435"/>
        <end position="599"/>
    </location>
</feature>
<reference evidence="4" key="1">
    <citation type="submission" date="2022-11" db="UniProtKB">
        <authorList>
            <consortium name="WormBaseParasite"/>
        </authorList>
    </citation>
    <scope>IDENTIFICATION</scope>
</reference>
<dbReference type="PANTHER" id="PTHR35153:SF1">
    <property type="entry name" value="COILED-COIL DOMAIN-CONTAINING PROTEIN 154"/>
    <property type="match status" value="1"/>
</dbReference>
<dbReference type="WBParaSite" id="ACRNAN_Path_568.g2129.t2">
    <property type="protein sequence ID" value="ACRNAN_Path_568.g2129.t2"/>
    <property type="gene ID" value="ACRNAN_Path_568.g2129"/>
</dbReference>
<feature type="region of interest" description="Disordered" evidence="2">
    <location>
        <begin position="1"/>
        <end position="76"/>
    </location>
</feature>
<sequence length="638" mass="73007">MSKKNQGPRDTAKDIMLGLEPSGRGPRRPREGTAQPPPPRKVRSVTPNPPSRRTPIANINGSVNSDRGYYSPPPQTVIVQKPDNSAINDLRNQIRQLQSQNAALLSNEQQARKRLEANQEALNRKIANSASGPSQREIDDLRRQLANTENKMMLMNQEVSSVKGTVDRHTGDLMALNNDVKSRPVVDPSKIASSNQQLDLRLRDLHGQLMDMKRTMDNEITERIRANKTQADSIARLQDYIKQQEASKNDILASLSRKNDLDKDRLNDEARRLNEKIQLITNEVSKNMNEREQRLKDDLTQKYNSVQAAIKSQFDARLDYEDEMKKKWEDRFKNQAEQTEDVKAMLHTDRNKNKEKFQKVNEALASLETHLEKGNKKMDQILGSEIQARKLHEKGLLSKVNEVEDKLANYLTGLTKSIDEARAGHNNVKVPSLDVDALRREMEAISADKNKMSMEGLLKLEEKVSKIQNTLNHDVKDLKRKLEELSDSTSTQFSKLKAQVNKLDTVMNEVEQTQDRIRDKVERQIPNDLNELSAKVDNLKQQMMQRIDQEEEERFNAVKELQDAYTTKNGKPSQINDDAKNLKRDVDECKVAIKKLAESITTVKNVLDKKIYDEVKQREQDVNSLTQRINSLYSPGPR</sequence>
<dbReference type="PANTHER" id="PTHR35153">
    <property type="entry name" value="COILED-COIL DOMAIN-CONTAINING PROTEIN 154"/>
    <property type="match status" value="1"/>
</dbReference>
<feature type="coiled-coil region" evidence="1">
    <location>
        <begin position="263"/>
        <end position="309"/>
    </location>
</feature>
<keyword evidence="3" id="KW-1185">Reference proteome</keyword>
<dbReference type="Proteomes" id="UP000887540">
    <property type="component" value="Unplaced"/>
</dbReference>
<organism evidence="3 4">
    <name type="scientific">Acrobeloides nanus</name>
    <dbReference type="NCBI Taxonomy" id="290746"/>
    <lineage>
        <taxon>Eukaryota</taxon>
        <taxon>Metazoa</taxon>
        <taxon>Ecdysozoa</taxon>
        <taxon>Nematoda</taxon>
        <taxon>Chromadorea</taxon>
        <taxon>Rhabditida</taxon>
        <taxon>Tylenchina</taxon>
        <taxon>Cephalobomorpha</taxon>
        <taxon>Cephaloboidea</taxon>
        <taxon>Cephalobidae</taxon>
        <taxon>Acrobeloides</taxon>
    </lineage>
</organism>
<proteinExistence type="predicted"/>